<name>A0A9R1CU55_9EURY</name>
<evidence type="ECO:0000313" key="1">
    <source>
        <dbReference type="EMBL" id="MCQ4333681.1"/>
    </source>
</evidence>
<dbReference type="AlphaFoldDB" id="A0A9R1CU55"/>
<accession>A0A9R1CU55</accession>
<protein>
    <submittedName>
        <fullName evidence="1">Uncharacterized protein</fullName>
    </submittedName>
</protein>
<dbReference type="RefSeq" id="WP_256029708.1">
    <property type="nucleotide sequence ID" value="NZ_JAHLKM010000011.1"/>
</dbReference>
<sequence length="171" mass="17104">MRPKGKLLALVVMFAAVGLITATGAFTTVEAERTATVDVAGDSSALLQIEAANDIDEGAVSNAGNGAAQIDLNSAGLGDAAGLNTEANTTLTPLVNITNNGQNSVEVTISASTDEGNVNDVIAVDGSSNGFTPTSVGPGDSVQFGLIMDIGALSDGENFDITIDITAEDDS</sequence>
<proteinExistence type="predicted"/>
<organism evidence="1 2">
    <name type="scientific">Natronomonas aquatica</name>
    <dbReference type="NCBI Taxonomy" id="2841590"/>
    <lineage>
        <taxon>Archaea</taxon>
        <taxon>Methanobacteriati</taxon>
        <taxon>Methanobacteriota</taxon>
        <taxon>Stenosarchaea group</taxon>
        <taxon>Halobacteria</taxon>
        <taxon>Halobacteriales</taxon>
        <taxon>Natronomonadaceae</taxon>
        <taxon>Natronomonas</taxon>
    </lineage>
</organism>
<evidence type="ECO:0000313" key="2">
    <source>
        <dbReference type="Proteomes" id="UP001139494"/>
    </source>
</evidence>
<dbReference type="EMBL" id="JAHLKM010000011">
    <property type="protein sequence ID" value="MCQ4333681.1"/>
    <property type="molecule type" value="Genomic_DNA"/>
</dbReference>
<reference evidence="1" key="1">
    <citation type="journal article" date="2023" name="Front. Microbiol.">
        <title>Genomic-based phylogenetic and metabolic analyses of the genus Natronomonas, and description of Natronomonas aquatica sp. nov.</title>
        <authorList>
            <person name="Garcia-Roldan A."/>
            <person name="Duran-Viseras A."/>
            <person name="de la Haba R.R."/>
            <person name="Corral P."/>
            <person name="Sanchez-Porro C."/>
            <person name="Ventosa A."/>
        </authorList>
    </citation>
    <scope>NUCLEOTIDE SEQUENCE</scope>
    <source>
        <strain evidence="1">F2-12</strain>
    </source>
</reference>
<comment type="caution">
    <text evidence="1">The sequence shown here is derived from an EMBL/GenBank/DDBJ whole genome shotgun (WGS) entry which is preliminary data.</text>
</comment>
<gene>
    <name evidence="1" type="ORF">KM295_09365</name>
</gene>
<dbReference type="Proteomes" id="UP001139494">
    <property type="component" value="Unassembled WGS sequence"/>
</dbReference>
<keyword evidence="2" id="KW-1185">Reference proteome</keyword>